<accession>A0ABW8XBH8</accession>
<proteinExistence type="predicted"/>
<evidence type="ECO:0000313" key="2">
    <source>
        <dbReference type="Proteomes" id="UP001629223"/>
    </source>
</evidence>
<sequence length="47" mass="5278">MEFILVPCIWGYYYTRGCGMSTARCVYLEQDGQKIVSGVLGNVLSQQ</sequence>
<evidence type="ECO:0000313" key="1">
    <source>
        <dbReference type="EMBL" id="MFL9818812.1"/>
    </source>
</evidence>
<comment type="caution">
    <text evidence="1">The sequence shown here is derived from an EMBL/GenBank/DDBJ whole genome shotgun (WGS) entry which is preliminary data.</text>
</comment>
<protein>
    <submittedName>
        <fullName evidence="1">Uncharacterized protein</fullName>
    </submittedName>
</protein>
<dbReference type="EMBL" id="JBFPMW010000005">
    <property type="protein sequence ID" value="MFL9818812.1"/>
    <property type="molecule type" value="Genomic_DNA"/>
</dbReference>
<name>A0ABW8XBH8_9CYAN</name>
<dbReference type="Proteomes" id="UP001629223">
    <property type="component" value="Unassembled WGS sequence"/>
</dbReference>
<gene>
    <name evidence="1" type="ORF">AB0756_17320</name>
</gene>
<reference evidence="1 2" key="1">
    <citation type="submission" date="2024-07" db="EMBL/GenBank/DDBJ databases">
        <authorList>
            <person name="Tripathy S."/>
        </authorList>
    </citation>
    <scope>NUCLEOTIDE SEQUENCE [LARGE SCALE GENOMIC DNA]</scope>
    <source>
        <strain evidence="1 2">VB511288_2</strain>
    </source>
</reference>
<keyword evidence="2" id="KW-1185">Reference proteome</keyword>
<organism evidence="1 2">
    <name type="scientific">Tolypothrix campylonemoides VB511288_2</name>
    <dbReference type="NCBI Taxonomy" id="3232311"/>
    <lineage>
        <taxon>Bacteria</taxon>
        <taxon>Bacillati</taxon>
        <taxon>Cyanobacteriota</taxon>
        <taxon>Cyanophyceae</taxon>
        <taxon>Nostocales</taxon>
        <taxon>Tolypothrichaceae</taxon>
        <taxon>Tolypothrix</taxon>
    </lineage>
</organism>